<dbReference type="EMBL" id="MDYP01000012">
    <property type="protein sequence ID" value="OQE07699.1"/>
    <property type="molecule type" value="Genomic_DNA"/>
</dbReference>
<feature type="repeat" description="ANK" evidence="3">
    <location>
        <begin position="196"/>
        <end position="228"/>
    </location>
</feature>
<evidence type="ECO:0000313" key="4">
    <source>
        <dbReference type="EMBL" id="OQE07699.1"/>
    </source>
</evidence>
<dbReference type="PANTHER" id="PTHR24124:SF14">
    <property type="entry name" value="CHROMOSOME UNDETERMINED SCAFFOLD_25, WHOLE GENOME SHOTGUN SEQUENCE"/>
    <property type="match status" value="1"/>
</dbReference>
<protein>
    <submittedName>
        <fullName evidence="4">Uncharacterized protein</fullName>
    </submittedName>
</protein>
<dbReference type="PRINTS" id="PR01415">
    <property type="entry name" value="ANKYRIN"/>
</dbReference>
<keyword evidence="5" id="KW-1185">Reference proteome</keyword>
<organism evidence="4 5">
    <name type="scientific">Penicillium vulpinum</name>
    <dbReference type="NCBI Taxonomy" id="29845"/>
    <lineage>
        <taxon>Eukaryota</taxon>
        <taxon>Fungi</taxon>
        <taxon>Dikarya</taxon>
        <taxon>Ascomycota</taxon>
        <taxon>Pezizomycotina</taxon>
        <taxon>Eurotiomycetes</taxon>
        <taxon>Eurotiomycetidae</taxon>
        <taxon>Eurotiales</taxon>
        <taxon>Aspergillaceae</taxon>
        <taxon>Penicillium</taxon>
    </lineage>
</organism>
<keyword evidence="1" id="KW-0677">Repeat</keyword>
<evidence type="ECO:0000256" key="3">
    <source>
        <dbReference type="PROSITE-ProRule" id="PRU00023"/>
    </source>
</evidence>
<dbReference type="GO" id="GO:0005634">
    <property type="term" value="C:nucleus"/>
    <property type="evidence" value="ECO:0007669"/>
    <property type="project" value="TreeGrafter"/>
</dbReference>
<dbReference type="AlphaFoldDB" id="A0A1V6S1S7"/>
<dbReference type="Pfam" id="PF12796">
    <property type="entry name" value="Ank_2"/>
    <property type="match status" value="1"/>
</dbReference>
<keyword evidence="2 3" id="KW-0040">ANK repeat</keyword>
<feature type="repeat" description="ANK" evidence="3">
    <location>
        <begin position="229"/>
        <end position="261"/>
    </location>
</feature>
<reference evidence="5" key="1">
    <citation type="journal article" date="2017" name="Nat. Microbiol.">
        <title>Global analysis of biosynthetic gene clusters reveals vast potential of secondary metabolite production in Penicillium species.</title>
        <authorList>
            <person name="Nielsen J.C."/>
            <person name="Grijseels S."/>
            <person name="Prigent S."/>
            <person name="Ji B."/>
            <person name="Dainat J."/>
            <person name="Nielsen K.F."/>
            <person name="Frisvad J.C."/>
            <person name="Workman M."/>
            <person name="Nielsen J."/>
        </authorList>
    </citation>
    <scope>NUCLEOTIDE SEQUENCE [LARGE SCALE GENOMIC DNA]</scope>
    <source>
        <strain evidence="5">IBT 29486</strain>
    </source>
</reference>
<dbReference type="InterPro" id="IPR036770">
    <property type="entry name" value="Ankyrin_rpt-contain_sf"/>
</dbReference>
<name>A0A1V6S1S7_9EURO</name>
<dbReference type="PROSITE" id="PS50088">
    <property type="entry name" value="ANK_REPEAT"/>
    <property type="match status" value="3"/>
</dbReference>
<gene>
    <name evidence="4" type="ORF">PENVUL_c012G00144</name>
</gene>
<dbReference type="PROSITE" id="PS50297">
    <property type="entry name" value="ANK_REP_REGION"/>
    <property type="match status" value="3"/>
</dbReference>
<dbReference type="PANTHER" id="PTHR24124">
    <property type="entry name" value="ANKYRIN REPEAT FAMILY A"/>
    <property type="match status" value="1"/>
</dbReference>
<comment type="caution">
    <text evidence="4">The sequence shown here is derived from an EMBL/GenBank/DDBJ whole genome shotgun (WGS) entry which is preliminary data.</text>
</comment>
<evidence type="ECO:0000256" key="1">
    <source>
        <dbReference type="ARBA" id="ARBA00022737"/>
    </source>
</evidence>
<dbReference type="OrthoDB" id="4807664at2759"/>
<dbReference type="GO" id="GO:0010468">
    <property type="term" value="P:regulation of gene expression"/>
    <property type="evidence" value="ECO:0007669"/>
    <property type="project" value="TreeGrafter"/>
</dbReference>
<dbReference type="STRING" id="29845.A0A1V6S1S7"/>
<dbReference type="Gene3D" id="1.25.40.20">
    <property type="entry name" value="Ankyrin repeat-containing domain"/>
    <property type="match status" value="2"/>
</dbReference>
<dbReference type="SMART" id="SM00248">
    <property type="entry name" value="ANK"/>
    <property type="match status" value="3"/>
</dbReference>
<evidence type="ECO:0000256" key="2">
    <source>
        <dbReference type="ARBA" id="ARBA00023043"/>
    </source>
</evidence>
<feature type="repeat" description="ANK" evidence="3">
    <location>
        <begin position="262"/>
        <end position="294"/>
    </location>
</feature>
<dbReference type="Pfam" id="PF00023">
    <property type="entry name" value="Ank"/>
    <property type="match status" value="1"/>
</dbReference>
<dbReference type="Proteomes" id="UP000191518">
    <property type="component" value="Unassembled WGS sequence"/>
</dbReference>
<proteinExistence type="predicted"/>
<evidence type="ECO:0000313" key="5">
    <source>
        <dbReference type="Proteomes" id="UP000191518"/>
    </source>
</evidence>
<dbReference type="InterPro" id="IPR002110">
    <property type="entry name" value="Ankyrin_rpt"/>
</dbReference>
<sequence length="308" mass="33407">MKGNQQQKDGNDCAPSDYDYHNCQTHNFDNAQNKPGNCQVEGNVPAPACVEQEISQSEAVDYGRYTAIQPADLPKQNDIPDIASSTPGLNNFNIFDAIINETPTFSLDPGPGICSSCAHPRASKDLEAYQEQVPERTMQHRRQFYQQKFTVSPASLAAIDLSTGRITRTNLSTTRSPTPLPGTPESLESVYISENKGKTALHISVERGNLGIVRLLLLYGVEVNRRDKLGRTALHYAACGAHIEIATELLIAGADPEARDNEGRSPLHAAADAECEPMIRLLVREGADLNAAIGISGSSSSERDYMPG</sequence>
<dbReference type="SUPFAM" id="SSF48403">
    <property type="entry name" value="Ankyrin repeat"/>
    <property type="match status" value="1"/>
</dbReference>
<accession>A0A1V6S1S7</accession>